<organism evidence="1 2">
    <name type="scientific">candidate division MSBL1 archaeon SCGC-AAA259O05</name>
    <dbReference type="NCBI Taxonomy" id="1698271"/>
    <lineage>
        <taxon>Archaea</taxon>
        <taxon>Methanobacteriati</taxon>
        <taxon>Methanobacteriota</taxon>
        <taxon>candidate division MSBL1</taxon>
    </lineage>
</organism>
<keyword evidence="2" id="KW-1185">Reference proteome</keyword>
<dbReference type="EMBL" id="LHXV01000017">
    <property type="protein sequence ID" value="KXB01300.1"/>
    <property type="molecule type" value="Genomic_DNA"/>
</dbReference>
<reference evidence="1 2" key="1">
    <citation type="journal article" date="2016" name="Sci. Rep.">
        <title>Metabolic traits of an uncultured archaeal lineage -MSBL1- from brine pools of the Red Sea.</title>
        <authorList>
            <person name="Mwirichia R."/>
            <person name="Alam I."/>
            <person name="Rashid M."/>
            <person name="Vinu M."/>
            <person name="Ba-Alawi W."/>
            <person name="Anthony Kamau A."/>
            <person name="Kamanda Ngugi D."/>
            <person name="Goker M."/>
            <person name="Klenk H.P."/>
            <person name="Bajic V."/>
            <person name="Stingl U."/>
        </authorList>
    </citation>
    <scope>NUCLEOTIDE SEQUENCE [LARGE SCALE GENOMIC DNA]</scope>
    <source>
        <strain evidence="1">SCGC-AAA259O05</strain>
    </source>
</reference>
<proteinExistence type="predicted"/>
<evidence type="ECO:0000313" key="1">
    <source>
        <dbReference type="EMBL" id="KXB01300.1"/>
    </source>
</evidence>
<name>A0A133V4C8_9EURY</name>
<comment type="caution">
    <text evidence="1">The sequence shown here is derived from an EMBL/GenBank/DDBJ whole genome shotgun (WGS) entry which is preliminary data.</text>
</comment>
<dbReference type="Proteomes" id="UP000070344">
    <property type="component" value="Unassembled WGS sequence"/>
</dbReference>
<gene>
    <name evidence="1" type="ORF">AKJ41_01985</name>
</gene>
<protein>
    <submittedName>
        <fullName evidence="1">Uncharacterized protein</fullName>
    </submittedName>
</protein>
<accession>A0A133V4C8</accession>
<dbReference type="AlphaFoldDB" id="A0A133V4C8"/>
<sequence>MDSNDLLDSGFSEIEDPKNWSELLKKSDLVRFKSWLYHRGIFWDRFQDLDESTQFRFLLSFLGKGRG</sequence>
<evidence type="ECO:0000313" key="2">
    <source>
        <dbReference type="Proteomes" id="UP000070344"/>
    </source>
</evidence>